<name>A0A0A8Z2Z5_ARUDO</name>
<reference evidence="1" key="2">
    <citation type="journal article" date="2015" name="Data Brief">
        <title>Shoot transcriptome of the giant reed, Arundo donax.</title>
        <authorList>
            <person name="Barrero R.A."/>
            <person name="Guerrero F.D."/>
            <person name="Moolhuijzen P."/>
            <person name="Goolsby J.A."/>
            <person name="Tidwell J."/>
            <person name="Bellgard S.E."/>
            <person name="Bellgard M.I."/>
        </authorList>
    </citation>
    <scope>NUCLEOTIDE SEQUENCE</scope>
    <source>
        <tissue evidence="1">Shoot tissue taken approximately 20 cm above the soil surface</tissue>
    </source>
</reference>
<proteinExistence type="predicted"/>
<sequence length="29" mass="3454">MMRKLPTINLISRRPREVMLGKRGEDLEN</sequence>
<dbReference type="EMBL" id="GBRH01265812">
    <property type="protein sequence ID" value="JAD32083.1"/>
    <property type="molecule type" value="Transcribed_RNA"/>
</dbReference>
<evidence type="ECO:0000313" key="1">
    <source>
        <dbReference type="EMBL" id="JAD32083.1"/>
    </source>
</evidence>
<reference evidence="1" key="1">
    <citation type="submission" date="2014-09" db="EMBL/GenBank/DDBJ databases">
        <authorList>
            <person name="Magalhaes I.L.F."/>
            <person name="Oliveira U."/>
            <person name="Santos F.R."/>
            <person name="Vidigal T.H.D.A."/>
            <person name="Brescovit A.D."/>
            <person name="Santos A.J."/>
        </authorList>
    </citation>
    <scope>NUCLEOTIDE SEQUENCE</scope>
    <source>
        <tissue evidence="1">Shoot tissue taken approximately 20 cm above the soil surface</tissue>
    </source>
</reference>
<protein>
    <submittedName>
        <fullName evidence="1">Uncharacterized protein</fullName>
    </submittedName>
</protein>
<organism evidence="1">
    <name type="scientific">Arundo donax</name>
    <name type="common">Giant reed</name>
    <name type="synonym">Donax arundinaceus</name>
    <dbReference type="NCBI Taxonomy" id="35708"/>
    <lineage>
        <taxon>Eukaryota</taxon>
        <taxon>Viridiplantae</taxon>
        <taxon>Streptophyta</taxon>
        <taxon>Embryophyta</taxon>
        <taxon>Tracheophyta</taxon>
        <taxon>Spermatophyta</taxon>
        <taxon>Magnoliopsida</taxon>
        <taxon>Liliopsida</taxon>
        <taxon>Poales</taxon>
        <taxon>Poaceae</taxon>
        <taxon>PACMAD clade</taxon>
        <taxon>Arundinoideae</taxon>
        <taxon>Arundineae</taxon>
        <taxon>Arundo</taxon>
    </lineage>
</organism>
<dbReference type="AlphaFoldDB" id="A0A0A8Z2Z5"/>
<accession>A0A0A8Z2Z5</accession>